<proteinExistence type="predicted"/>
<dbReference type="RefSeq" id="WP_184823802.1">
    <property type="nucleotide sequence ID" value="NZ_JACHMM010000001.1"/>
</dbReference>
<name>A0A7W9GS05_9ACTN</name>
<reference evidence="1 2" key="1">
    <citation type="submission" date="2020-08" db="EMBL/GenBank/DDBJ databases">
        <title>Sequencing the genomes of 1000 actinobacteria strains.</title>
        <authorList>
            <person name="Klenk H.-P."/>
        </authorList>
    </citation>
    <scope>NUCLEOTIDE SEQUENCE [LARGE SCALE GENOMIC DNA]</scope>
    <source>
        <strain evidence="1 2">DSM 102122</strain>
    </source>
</reference>
<dbReference type="EMBL" id="JACHMM010000001">
    <property type="protein sequence ID" value="MBB5788857.1"/>
    <property type="molecule type" value="Genomic_DNA"/>
</dbReference>
<comment type="caution">
    <text evidence="1">The sequence shown here is derived from an EMBL/GenBank/DDBJ whole genome shotgun (WGS) entry which is preliminary data.</text>
</comment>
<accession>A0A7W9GS05</accession>
<evidence type="ECO:0000313" key="2">
    <source>
        <dbReference type="Proteomes" id="UP000542813"/>
    </source>
</evidence>
<gene>
    <name evidence="1" type="ORF">HD601_003432</name>
</gene>
<keyword evidence="2" id="KW-1185">Reference proteome</keyword>
<dbReference type="Proteomes" id="UP000542813">
    <property type="component" value="Unassembled WGS sequence"/>
</dbReference>
<evidence type="ECO:0000313" key="1">
    <source>
        <dbReference type="EMBL" id="MBB5788857.1"/>
    </source>
</evidence>
<organism evidence="1 2">
    <name type="scientific">Jiangella mangrovi</name>
    <dbReference type="NCBI Taxonomy" id="1524084"/>
    <lineage>
        <taxon>Bacteria</taxon>
        <taxon>Bacillati</taxon>
        <taxon>Actinomycetota</taxon>
        <taxon>Actinomycetes</taxon>
        <taxon>Jiangellales</taxon>
        <taxon>Jiangellaceae</taxon>
        <taxon>Jiangella</taxon>
    </lineage>
</organism>
<protein>
    <submittedName>
        <fullName evidence="1">Uncharacterized protein</fullName>
    </submittedName>
</protein>
<dbReference type="AlphaFoldDB" id="A0A7W9GS05"/>
<sequence length="227" mass="25018">MRWDAEWREGIDHALNEADVLGLRPAVDHAAVDVLLHVLAMPEDGPLGPDRRRILRLHDPGTVDVVLRLHRLEGLDREPAIPLAGLDAVEAFFASLSWGGSIYGWRFLDDPELTTGWPPSPSLRVDLRATPAAHTFYWFNECGDGDGDDTRGYCIEGTVSFNDLSVHRADGSEQDLGEFVADSRRYWTALQTGDPRLAFDAQRAAQAGTPSWRPWAGGWTATTVSGT</sequence>